<dbReference type="OrthoDB" id="649093at2"/>
<dbReference type="Proteomes" id="UP000198942">
    <property type="component" value="Unassembled WGS sequence"/>
</dbReference>
<sequence>MKKILLTAIFMLGTIAAKAQTTDINTFKKSVLIKTQPEFPGGNKALSQFLTKNLRFPPDDGTDYATTVFVSFVVKKDGRLTNIKALNIKSLKNICPKCKDEALRVIKLSPNWLPEKLDGKAVSSKYVIPIRFDLYDAR</sequence>
<evidence type="ECO:0000259" key="2">
    <source>
        <dbReference type="Pfam" id="PF03544"/>
    </source>
</evidence>
<dbReference type="Pfam" id="PF03544">
    <property type="entry name" value="TonB_C"/>
    <property type="match status" value="1"/>
</dbReference>
<organism evidence="3 4">
    <name type="scientific">Mucilaginibacter gossypiicola</name>
    <dbReference type="NCBI Taxonomy" id="551995"/>
    <lineage>
        <taxon>Bacteria</taxon>
        <taxon>Pseudomonadati</taxon>
        <taxon>Bacteroidota</taxon>
        <taxon>Sphingobacteriia</taxon>
        <taxon>Sphingobacteriales</taxon>
        <taxon>Sphingobacteriaceae</taxon>
        <taxon>Mucilaginibacter</taxon>
    </lineage>
</organism>
<dbReference type="InterPro" id="IPR037682">
    <property type="entry name" value="TonB_C"/>
</dbReference>
<dbReference type="GO" id="GO:0055085">
    <property type="term" value="P:transmembrane transport"/>
    <property type="evidence" value="ECO:0007669"/>
    <property type="project" value="InterPro"/>
</dbReference>
<feature type="chain" id="PRO_5011640111" evidence="1">
    <location>
        <begin position="20"/>
        <end position="138"/>
    </location>
</feature>
<accession>A0A1H8KP11</accession>
<evidence type="ECO:0000256" key="1">
    <source>
        <dbReference type="SAM" id="SignalP"/>
    </source>
</evidence>
<keyword evidence="1" id="KW-0732">Signal</keyword>
<feature type="domain" description="TonB C-terminal" evidence="2">
    <location>
        <begin position="67"/>
        <end position="134"/>
    </location>
</feature>
<dbReference type="EMBL" id="FOCL01000004">
    <property type="protein sequence ID" value="SEN94118.1"/>
    <property type="molecule type" value="Genomic_DNA"/>
</dbReference>
<protein>
    <submittedName>
        <fullName evidence="3">Protein TonB</fullName>
    </submittedName>
</protein>
<evidence type="ECO:0000313" key="3">
    <source>
        <dbReference type="EMBL" id="SEN94118.1"/>
    </source>
</evidence>
<dbReference type="AlphaFoldDB" id="A0A1H8KP11"/>
<feature type="signal peptide" evidence="1">
    <location>
        <begin position="1"/>
        <end position="19"/>
    </location>
</feature>
<dbReference type="Gene3D" id="3.30.1150.10">
    <property type="match status" value="1"/>
</dbReference>
<dbReference type="GO" id="GO:0031992">
    <property type="term" value="F:energy transducer activity"/>
    <property type="evidence" value="ECO:0007669"/>
    <property type="project" value="TreeGrafter"/>
</dbReference>
<dbReference type="SUPFAM" id="SSF74653">
    <property type="entry name" value="TolA/TonB C-terminal domain"/>
    <property type="match status" value="1"/>
</dbReference>
<dbReference type="STRING" id="551995.SAMN05192574_104683"/>
<dbReference type="RefSeq" id="WP_091211729.1">
    <property type="nucleotide sequence ID" value="NZ_FOCL01000004.1"/>
</dbReference>
<keyword evidence="4" id="KW-1185">Reference proteome</keyword>
<name>A0A1H8KP11_9SPHI</name>
<reference evidence="4" key="1">
    <citation type="submission" date="2016-10" db="EMBL/GenBank/DDBJ databases">
        <authorList>
            <person name="Varghese N."/>
            <person name="Submissions S."/>
        </authorList>
    </citation>
    <scope>NUCLEOTIDE SEQUENCE [LARGE SCALE GENOMIC DNA]</scope>
    <source>
        <strain evidence="4">Gh-48</strain>
    </source>
</reference>
<proteinExistence type="predicted"/>
<gene>
    <name evidence="3" type="ORF">SAMN05192574_104683</name>
</gene>
<evidence type="ECO:0000313" key="4">
    <source>
        <dbReference type="Proteomes" id="UP000198942"/>
    </source>
</evidence>
<dbReference type="InterPro" id="IPR051045">
    <property type="entry name" value="TonB-dependent_transducer"/>
</dbReference>
<dbReference type="PANTHER" id="PTHR33446">
    <property type="entry name" value="PROTEIN TONB-RELATED"/>
    <property type="match status" value="1"/>
</dbReference>
<dbReference type="GO" id="GO:0098797">
    <property type="term" value="C:plasma membrane protein complex"/>
    <property type="evidence" value="ECO:0007669"/>
    <property type="project" value="TreeGrafter"/>
</dbReference>
<dbReference type="PANTHER" id="PTHR33446:SF2">
    <property type="entry name" value="PROTEIN TONB"/>
    <property type="match status" value="1"/>
</dbReference>